<dbReference type="FunFam" id="3.20.20.70:FF:000191">
    <property type="entry name" value="ribulose-phosphate 3-epimerase isoform X2"/>
    <property type="match status" value="1"/>
</dbReference>
<evidence type="ECO:0000256" key="10">
    <source>
        <dbReference type="ARBA" id="ARBA00022833"/>
    </source>
</evidence>
<evidence type="ECO:0000256" key="1">
    <source>
        <dbReference type="ARBA" id="ARBA00001782"/>
    </source>
</evidence>
<organism evidence="17 18">
    <name type="scientific">Sarcophilus harrisii</name>
    <name type="common">Tasmanian devil</name>
    <name type="synonym">Sarcophilus laniarius</name>
    <dbReference type="NCBI Taxonomy" id="9305"/>
    <lineage>
        <taxon>Eukaryota</taxon>
        <taxon>Metazoa</taxon>
        <taxon>Chordata</taxon>
        <taxon>Craniata</taxon>
        <taxon>Vertebrata</taxon>
        <taxon>Euteleostomi</taxon>
        <taxon>Mammalia</taxon>
        <taxon>Metatheria</taxon>
        <taxon>Dasyuromorphia</taxon>
        <taxon>Dasyuridae</taxon>
        <taxon>Sarcophilus</taxon>
    </lineage>
</organism>
<comment type="cofactor">
    <cofactor evidence="3">
        <name>Co(2+)</name>
        <dbReference type="ChEBI" id="CHEBI:48828"/>
    </cofactor>
</comment>
<dbReference type="PANTHER" id="PTHR11749">
    <property type="entry name" value="RIBULOSE-5-PHOSPHATE-3-EPIMERASE"/>
    <property type="match status" value="1"/>
</dbReference>
<comment type="similarity">
    <text evidence="6">Belongs to the ribulose-phosphate 3-epimerase family.</text>
</comment>
<comment type="cofactor">
    <cofactor evidence="2">
        <name>Mn(2+)</name>
        <dbReference type="ChEBI" id="CHEBI:29035"/>
    </cofactor>
</comment>
<evidence type="ECO:0000313" key="18">
    <source>
        <dbReference type="Proteomes" id="UP000007648"/>
    </source>
</evidence>
<dbReference type="GeneTree" id="ENSGT00390000001447"/>
<dbReference type="AlphaFoldDB" id="A0A7N4P2C7"/>
<protein>
    <recommendedName>
        <fullName evidence="8">ribulose-phosphate 3-epimerase</fullName>
        <ecNumber evidence="8">5.1.3.1</ecNumber>
    </recommendedName>
</protein>
<dbReference type="InterPro" id="IPR013785">
    <property type="entry name" value="Aldolase_TIM"/>
</dbReference>
<evidence type="ECO:0000256" key="5">
    <source>
        <dbReference type="ARBA" id="ARBA00001954"/>
    </source>
</evidence>
<evidence type="ECO:0000256" key="8">
    <source>
        <dbReference type="ARBA" id="ARBA00013188"/>
    </source>
</evidence>
<sequence>MASGCKISPSILNSDLGARCTQMLDSGADSLHLDVRDWHFVSNVTFGHPVVENLPKQLGQDPFFDMHMMVSGPEKGGIQWLLLE</sequence>
<comment type="cofactor">
    <cofactor evidence="4">
        <name>Zn(2+)</name>
        <dbReference type="ChEBI" id="CHEBI:29105"/>
    </cofactor>
</comment>
<proteinExistence type="inferred from homology"/>
<dbReference type="SUPFAM" id="SSF51366">
    <property type="entry name" value="Ribulose-phoshate binding barrel"/>
    <property type="match status" value="1"/>
</dbReference>
<comment type="subunit">
    <text evidence="7">Homodimer.</text>
</comment>
<reference evidence="17" key="3">
    <citation type="submission" date="2025-09" db="UniProtKB">
        <authorList>
            <consortium name="Ensembl"/>
        </authorList>
    </citation>
    <scope>IDENTIFICATION</scope>
</reference>
<dbReference type="Gene3D" id="3.20.20.70">
    <property type="entry name" value="Aldolase class I"/>
    <property type="match status" value="1"/>
</dbReference>
<dbReference type="InterPro" id="IPR011060">
    <property type="entry name" value="RibuloseP-bd_barrel"/>
</dbReference>
<evidence type="ECO:0000256" key="16">
    <source>
        <dbReference type="ARBA" id="ARBA00057323"/>
    </source>
</evidence>
<evidence type="ECO:0000256" key="2">
    <source>
        <dbReference type="ARBA" id="ARBA00001936"/>
    </source>
</evidence>
<dbReference type="InParanoid" id="A0A7N4P2C7"/>
<keyword evidence="18" id="KW-1185">Reference proteome</keyword>
<keyword evidence="9" id="KW-0479">Metal-binding</keyword>
<keyword evidence="13" id="KW-0413">Isomerase</keyword>
<dbReference type="Proteomes" id="UP000007648">
    <property type="component" value="Unassembled WGS sequence"/>
</dbReference>
<keyword evidence="15" id="KW-0170">Cobalt</keyword>
<reference evidence="17" key="2">
    <citation type="submission" date="2025-08" db="UniProtKB">
        <authorList>
            <consortium name="Ensembl"/>
        </authorList>
    </citation>
    <scope>IDENTIFICATION</scope>
</reference>
<keyword evidence="12" id="KW-0464">Manganese</keyword>
<dbReference type="GO" id="GO:0005975">
    <property type="term" value="P:carbohydrate metabolic process"/>
    <property type="evidence" value="ECO:0007669"/>
    <property type="project" value="InterPro"/>
</dbReference>
<evidence type="ECO:0000256" key="4">
    <source>
        <dbReference type="ARBA" id="ARBA00001947"/>
    </source>
</evidence>
<dbReference type="EC" id="5.1.3.1" evidence="8"/>
<keyword evidence="14" id="KW-0119">Carbohydrate metabolism</keyword>
<dbReference type="Ensembl" id="ENSSHAT00000049665.1">
    <property type="protein sequence ID" value="ENSSHAP00000030603.1"/>
    <property type="gene ID" value="ENSSHAG00000020581.1"/>
</dbReference>
<evidence type="ECO:0000256" key="9">
    <source>
        <dbReference type="ARBA" id="ARBA00022723"/>
    </source>
</evidence>
<dbReference type="GO" id="GO:0006098">
    <property type="term" value="P:pentose-phosphate shunt"/>
    <property type="evidence" value="ECO:0007669"/>
    <property type="project" value="UniProtKB-ARBA"/>
</dbReference>
<keyword evidence="10" id="KW-0862">Zinc</keyword>
<evidence type="ECO:0000256" key="7">
    <source>
        <dbReference type="ARBA" id="ARBA00011738"/>
    </source>
</evidence>
<reference evidence="17 18" key="1">
    <citation type="journal article" date="2011" name="Proc. Natl. Acad. Sci. U.S.A.">
        <title>Genetic diversity and population structure of the endangered marsupial Sarcophilus harrisii (Tasmanian devil).</title>
        <authorList>
            <person name="Miller W."/>
            <person name="Hayes V.M."/>
            <person name="Ratan A."/>
            <person name="Petersen D.C."/>
            <person name="Wittekindt N.E."/>
            <person name="Miller J."/>
            <person name="Walenz B."/>
            <person name="Knight J."/>
            <person name="Qi J."/>
            <person name="Zhao F."/>
            <person name="Wang Q."/>
            <person name="Bedoya-Reina O.C."/>
            <person name="Katiyar N."/>
            <person name="Tomsho L.P."/>
            <person name="Kasson L.M."/>
            <person name="Hardie R.A."/>
            <person name="Woodbridge P."/>
            <person name="Tindall E.A."/>
            <person name="Bertelsen M.F."/>
            <person name="Dixon D."/>
            <person name="Pyecroft S."/>
            <person name="Helgen K.M."/>
            <person name="Lesk A.M."/>
            <person name="Pringle T.H."/>
            <person name="Patterson N."/>
            <person name="Zhang Y."/>
            <person name="Kreiss A."/>
            <person name="Woods G.M."/>
            <person name="Jones M.E."/>
            <person name="Schuster S.C."/>
        </authorList>
    </citation>
    <scope>NUCLEOTIDE SEQUENCE [LARGE SCALE GENOMIC DNA]</scope>
</reference>
<dbReference type="GO" id="GO:0004750">
    <property type="term" value="F:D-ribulose-phosphate 3-epimerase activity"/>
    <property type="evidence" value="ECO:0007669"/>
    <property type="project" value="UniProtKB-EC"/>
</dbReference>
<dbReference type="GO" id="GO:0046872">
    <property type="term" value="F:metal ion binding"/>
    <property type="evidence" value="ECO:0007669"/>
    <property type="project" value="UniProtKB-KW"/>
</dbReference>
<comment type="function">
    <text evidence="16">Catalyzes the reversible epimerization of D-ribulose 5-phosphate to D-xylulose 5-phosphate.</text>
</comment>
<evidence type="ECO:0000256" key="14">
    <source>
        <dbReference type="ARBA" id="ARBA00023277"/>
    </source>
</evidence>
<name>A0A7N4P2C7_SARHA</name>
<evidence type="ECO:0000256" key="15">
    <source>
        <dbReference type="ARBA" id="ARBA00023285"/>
    </source>
</evidence>
<dbReference type="PROSITE" id="PS01085">
    <property type="entry name" value="RIBUL_P_3_EPIMER_1"/>
    <property type="match status" value="1"/>
</dbReference>
<dbReference type="Pfam" id="PF00834">
    <property type="entry name" value="Ribul_P_3_epim"/>
    <property type="match status" value="1"/>
</dbReference>
<evidence type="ECO:0000256" key="12">
    <source>
        <dbReference type="ARBA" id="ARBA00023211"/>
    </source>
</evidence>
<evidence type="ECO:0000256" key="11">
    <source>
        <dbReference type="ARBA" id="ARBA00023004"/>
    </source>
</evidence>
<dbReference type="InterPro" id="IPR000056">
    <property type="entry name" value="Ribul_P_3_epim-like"/>
</dbReference>
<accession>A0A7N4P2C7</accession>
<comment type="cofactor">
    <cofactor evidence="5">
        <name>Fe(2+)</name>
        <dbReference type="ChEBI" id="CHEBI:29033"/>
    </cofactor>
</comment>
<evidence type="ECO:0000256" key="6">
    <source>
        <dbReference type="ARBA" id="ARBA00009541"/>
    </source>
</evidence>
<evidence type="ECO:0000256" key="3">
    <source>
        <dbReference type="ARBA" id="ARBA00001941"/>
    </source>
</evidence>
<comment type="catalytic activity">
    <reaction evidence="1">
        <text>D-ribulose 5-phosphate = D-xylulose 5-phosphate</text>
        <dbReference type="Rhea" id="RHEA:13677"/>
        <dbReference type="ChEBI" id="CHEBI:57737"/>
        <dbReference type="ChEBI" id="CHEBI:58121"/>
        <dbReference type="EC" id="5.1.3.1"/>
    </reaction>
</comment>
<keyword evidence="11" id="KW-0408">Iron</keyword>
<evidence type="ECO:0000313" key="17">
    <source>
        <dbReference type="Ensembl" id="ENSSHAP00000030603.1"/>
    </source>
</evidence>
<evidence type="ECO:0000256" key="13">
    <source>
        <dbReference type="ARBA" id="ARBA00023235"/>
    </source>
</evidence>